<evidence type="ECO:0000256" key="1">
    <source>
        <dbReference type="SAM" id="Coils"/>
    </source>
</evidence>
<dbReference type="OrthoDB" id="2042903at2"/>
<accession>A0A0M6WX72</accession>
<dbReference type="Proteomes" id="UP000049828">
    <property type="component" value="Unassembled WGS sequence"/>
</dbReference>
<dbReference type="AlphaFoldDB" id="A0A0M6WX72"/>
<proteinExistence type="predicted"/>
<sequence>MNYVLLDTNIIIDMVVDRRNQIDNKLLNKFLKLLEFDEIKLIVPEIVKTETYRHLDKEIDNVGIQIQKVLDDIGKLYGVSTLEIEGLDLSVYKKNARKELNAALTLFESKREAYKDDIFKSIDLIFNHKNCIQIEDISLMDMVLKRKIYKKAPFHRVEKESNGDGVITESLININQFITVNEKDIIYFVTGNYKDFSNPEKKKELHPDILVDLQKKSLRDIVKYICSFEELIGSELRDDVKNVEIIEEMEEDIKEREREIAEQYEKDIEDTIRESVGLSSLSSFESYVEEILQTSEFSSELNDLNEGFSSIEHSIEELICFYEKELRDLISDVPINSLKNLLIKLSEICPDIETDALEGLFILQEWSEEKYAELLNYKIEGHFECIEYGKKYVVYSVEQEEYTLDVDEMYLLPSPGEKDEIDISLRGEYEDEIWYAKVDISYGDIELDEDGGIGNAFEEGVYLKDLGIVDKLKEILNEWESFVEQEQAMRDDIEDIIDEIQSEDEEDVEP</sequence>
<dbReference type="Pfam" id="PF16289">
    <property type="entry name" value="PIN_12"/>
    <property type="match status" value="1"/>
</dbReference>
<dbReference type="InterPro" id="IPR029060">
    <property type="entry name" value="PIN-like_dom_sf"/>
</dbReference>
<feature type="coiled-coil region" evidence="1">
    <location>
        <begin position="246"/>
        <end position="274"/>
    </location>
</feature>
<organism evidence="3 4">
    <name type="scientific">Roseburia inulinivorans</name>
    <dbReference type="NCBI Taxonomy" id="360807"/>
    <lineage>
        <taxon>Bacteria</taxon>
        <taxon>Bacillati</taxon>
        <taxon>Bacillota</taxon>
        <taxon>Clostridia</taxon>
        <taxon>Lachnospirales</taxon>
        <taxon>Lachnospiraceae</taxon>
        <taxon>Roseburia</taxon>
    </lineage>
</organism>
<dbReference type="EMBL" id="CVRS01000091">
    <property type="protein sequence ID" value="CRL41307.1"/>
    <property type="molecule type" value="Genomic_DNA"/>
</dbReference>
<dbReference type="RefSeq" id="WP_055040090.1">
    <property type="nucleotide sequence ID" value="NZ_CVRS01000091.1"/>
</dbReference>
<evidence type="ECO:0000313" key="3">
    <source>
        <dbReference type="EMBL" id="CRL41307.1"/>
    </source>
</evidence>
<dbReference type="SUPFAM" id="SSF88723">
    <property type="entry name" value="PIN domain-like"/>
    <property type="match status" value="1"/>
</dbReference>
<protein>
    <recommendedName>
        <fullName evidence="2">DUF4935 domain-containing protein</fullName>
    </recommendedName>
</protein>
<dbReference type="InterPro" id="IPR032557">
    <property type="entry name" value="DUF4935"/>
</dbReference>
<keyword evidence="4" id="KW-1185">Reference proteome</keyword>
<gene>
    <name evidence="3" type="ORF">RIL183_29131</name>
</gene>
<feature type="domain" description="DUF4935" evidence="2">
    <location>
        <begin position="4"/>
        <end position="196"/>
    </location>
</feature>
<reference evidence="4" key="1">
    <citation type="submission" date="2015-05" db="EMBL/GenBank/DDBJ databases">
        <authorList>
            <consortium name="Pathogen Informatics"/>
        </authorList>
    </citation>
    <scope>NUCLEOTIDE SEQUENCE [LARGE SCALE GENOMIC DNA]</scope>
    <source>
        <strain evidence="4">L1-83</strain>
    </source>
</reference>
<evidence type="ECO:0000259" key="2">
    <source>
        <dbReference type="Pfam" id="PF16289"/>
    </source>
</evidence>
<keyword evidence="1" id="KW-0175">Coiled coil</keyword>
<evidence type="ECO:0000313" key="4">
    <source>
        <dbReference type="Proteomes" id="UP000049828"/>
    </source>
</evidence>
<name>A0A0M6WX72_9FIRM</name>